<protein>
    <submittedName>
        <fullName evidence="2">Uncharacterized protein</fullName>
    </submittedName>
</protein>
<accession>A0AAE1J229</accession>
<keyword evidence="3" id="KW-1185">Reference proteome</keyword>
<sequence>MEPEQLDPKHCGYLLKHLEKQNEFLTESHTLMFHELQKLQVEEEMLMQKLYEVMSVRGITEKKKDNANGSNNSDAERSNESH</sequence>
<name>A0AAE1J229_9FABA</name>
<feature type="region of interest" description="Disordered" evidence="1">
    <location>
        <begin position="60"/>
        <end position="82"/>
    </location>
</feature>
<dbReference type="EMBL" id="JAWXYG010000009">
    <property type="protein sequence ID" value="KAK4262392.1"/>
    <property type="molecule type" value="Genomic_DNA"/>
</dbReference>
<dbReference type="PANTHER" id="PTHR37718">
    <property type="entry name" value="BNAC03G61340D PROTEIN"/>
    <property type="match status" value="1"/>
</dbReference>
<evidence type="ECO:0000313" key="3">
    <source>
        <dbReference type="Proteomes" id="UP001293593"/>
    </source>
</evidence>
<organism evidence="2 3">
    <name type="scientific">Acacia crassicarpa</name>
    <name type="common">northern wattle</name>
    <dbReference type="NCBI Taxonomy" id="499986"/>
    <lineage>
        <taxon>Eukaryota</taxon>
        <taxon>Viridiplantae</taxon>
        <taxon>Streptophyta</taxon>
        <taxon>Embryophyta</taxon>
        <taxon>Tracheophyta</taxon>
        <taxon>Spermatophyta</taxon>
        <taxon>Magnoliopsida</taxon>
        <taxon>eudicotyledons</taxon>
        <taxon>Gunneridae</taxon>
        <taxon>Pentapetalae</taxon>
        <taxon>rosids</taxon>
        <taxon>fabids</taxon>
        <taxon>Fabales</taxon>
        <taxon>Fabaceae</taxon>
        <taxon>Caesalpinioideae</taxon>
        <taxon>mimosoid clade</taxon>
        <taxon>Acacieae</taxon>
        <taxon>Acacia</taxon>
    </lineage>
</organism>
<gene>
    <name evidence="2" type="ORF">QN277_027958</name>
</gene>
<comment type="caution">
    <text evidence="2">The sequence shown here is derived from an EMBL/GenBank/DDBJ whole genome shotgun (WGS) entry which is preliminary data.</text>
</comment>
<evidence type="ECO:0000256" key="1">
    <source>
        <dbReference type="SAM" id="MobiDB-lite"/>
    </source>
</evidence>
<dbReference type="Proteomes" id="UP001293593">
    <property type="component" value="Unassembled WGS sequence"/>
</dbReference>
<dbReference type="AlphaFoldDB" id="A0AAE1J229"/>
<proteinExistence type="predicted"/>
<reference evidence="2" key="1">
    <citation type="submission" date="2023-10" db="EMBL/GenBank/DDBJ databases">
        <title>Chromosome-level genome of the transformable northern wattle, Acacia crassicarpa.</title>
        <authorList>
            <person name="Massaro I."/>
            <person name="Sinha N.R."/>
            <person name="Poethig S."/>
            <person name="Leichty A.R."/>
        </authorList>
    </citation>
    <scope>NUCLEOTIDE SEQUENCE</scope>
    <source>
        <strain evidence="2">Acra3RX</strain>
        <tissue evidence="2">Leaf</tissue>
    </source>
</reference>
<dbReference type="PANTHER" id="PTHR37718:SF2">
    <property type="entry name" value="OS03G0205150 PROTEIN"/>
    <property type="match status" value="1"/>
</dbReference>
<evidence type="ECO:0000313" key="2">
    <source>
        <dbReference type="EMBL" id="KAK4262392.1"/>
    </source>
</evidence>